<dbReference type="Proteomes" id="UP001295444">
    <property type="component" value="Chromosome 08"/>
</dbReference>
<dbReference type="AlphaFoldDB" id="A0AAD1WKQ8"/>
<organism evidence="2 3">
    <name type="scientific">Pelobates cultripes</name>
    <name type="common">Western spadefoot toad</name>
    <dbReference type="NCBI Taxonomy" id="61616"/>
    <lineage>
        <taxon>Eukaryota</taxon>
        <taxon>Metazoa</taxon>
        <taxon>Chordata</taxon>
        <taxon>Craniata</taxon>
        <taxon>Vertebrata</taxon>
        <taxon>Euteleostomi</taxon>
        <taxon>Amphibia</taxon>
        <taxon>Batrachia</taxon>
        <taxon>Anura</taxon>
        <taxon>Pelobatoidea</taxon>
        <taxon>Pelobatidae</taxon>
        <taxon>Pelobates</taxon>
    </lineage>
</organism>
<feature type="region of interest" description="Disordered" evidence="1">
    <location>
        <begin position="1"/>
        <end position="36"/>
    </location>
</feature>
<feature type="compositionally biased region" description="Polar residues" evidence="1">
    <location>
        <begin position="8"/>
        <end position="25"/>
    </location>
</feature>
<proteinExistence type="predicted"/>
<keyword evidence="3" id="KW-1185">Reference proteome</keyword>
<sequence length="154" mass="17852">MDEDSQQHETQSQADSHKMATSGQTAEHAPTQPIHERLDALFSQFWEKLERRMARQTLKYQEEMEPERPTLTQSHKQSHQNEHRVRQPGRMQAATRNQQPSPQRETHQRHRLRSAATPSPAHGLATFQDLNCWTLCGTSTPVHLPRYVTLDTLI</sequence>
<dbReference type="EMBL" id="OW240919">
    <property type="protein sequence ID" value="CAH2312208.1"/>
    <property type="molecule type" value="Genomic_DNA"/>
</dbReference>
<feature type="region of interest" description="Disordered" evidence="1">
    <location>
        <begin position="57"/>
        <end position="120"/>
    </location>
</feature>
<gene>
    <name evidence="2" type="ORF">PECUL_23A023005</name>
</gene>
<feature type="compositionally biased region" description="Polar residues" evidence="1">
    <location>
        <begin position="94"/>
        <end position="103"/>
    </location>
</feature>
<reference evidence="2" key="1">
    <citation type="submission" date="2022-03" db="EMBL/GenBank/DDBJ databases">
        <authorList>
            <person name="Alioto T."/>
            <person name="Alioto T."/>
            <person name="Gomez Garrido J."/>
        </authorList>
    </citation>
    <scope>NUCLEOTIDE SEQUENCE</scope>
</reference>
<protein>
    <submittedName>
        <fullName evidence="2">Uncharacterized protein</fullName>
    </submittedName>
</protein>
<accession>A0AAD1WKQ8</accession>
<evidence type="ECO:0000256" key="1">
    <source>
        <dbReference type="SAM" id="MobiDB-lite"/>
    </source>
</evidence>
<name>A0AAD1WKQ8_PELCU</name>
<evidence type="ECO:0000313" key="2">
    <source>
        <dbReference type="EMBL" id="CAH2312208.1"/>
    </source>
</evidence>
<evidence type="ECO:0000313" key="3">
    <source>
        <dbReference type="Proteomes" id="UP001295444"/>
    </source>
</evidence>